<protein>
    <submittedName>
        <fullName evidence="1">Uncharacterized protein</fullName>
    </submittedName>
</protein>
<reference evidence="2" key="1">
    <citation type="submission" date="2017-01" db="EMBL/GenBank/DDBJ databases">
        <title>Komagataeibacter sp. MSKU9 whole genome sequencing project.</title>
        <authorList>
            <person name="Matsutani M."/>
            <person name="Naloka K."/>
            <person name="Theeragool G."/>
            <person name="Yakushi T."/>
            <person name="Matsushita K."/>
        </authorList>
    </citation>
    <scope>NUCLEOTIDE SEQUENCE [LARGE SCALE GENOMIC DNA]</scope>
    <source>
        <strain evidence="2">MSKU9</strain>
    </source>
</reference>
<proteinExistence type="predicted"/>
<keyword evidence="2" id="KW-1185">Reference proteome</keyword>
<dbReference type="AlphaFoldDB" id="A0A4P5NUJ5"/>
<name>A0A4P5NUJ5_9PROT</name>
<dbReference type="InterPro" id="IPR013785">
    <property type="entry name" value="Aldolase_TIM"/>
</dbReference>
<dbReference type="SUPFAM" id="SSF51569">
    <property type="entry name" value="Aldolase"/>
    <property type="match status" value="1"/>
</dbReference>
<gene>
    <name evidence="1" type="ORF">MSKU9_3470</name>
</gene>
<dbReference type="Proteomes" id="UP000315095">
    <property type="component" value="Unassembled WGS sequence"/>
</dbReference>
<dbReference type="Gene3D" id="3.20.20.70">
    <property type="entry name" value="Aldolase class I"/>
    <property type="match status" value="1"/>
</dbReference>
<comment type="caution">
    <text evidence="1">The sequence shown here is derived from an EMBL/GenBank/DDBJ whole genome shotgun (WGS) entry which is preliminary data.</text>
</comment>
<organism evidence="1 2">
    <name type="scientific">Komagataeibacter diospyri</name>
    <dbReference type="NCBI Taxonomy" id="1932662"/>
    <lineage>
        <taxon>Bacteria</taxon>
        <taxon>Pseudomonadati</taxon>
        <taxon>Pseudomonadota</taxon>
        <taxon>Alphaproteobacteria</taxon>
        <taxon>Acetobacterales</taxon>
        <taxon>Acetobacteraceae</taxon>
        <taxon>Komagataeibacter</taxon>
    </lineage>
</organism>
<accession>A0A4P5NUJ5</accession>
<evidence type="ECO:0000313" key="2">
    <source>
        <dbReference type="Proteomes" id="UP000315095"/>
    </source>
</evidence>
<dbReference type="EMBL" id="BDLU01000095">
    <property type="protein sequence ID" value="GCE85329.1"/>
    <property type="molecule type" value="Genomic_DNA"/>
</dbReference>
<sequence>MTLDIAYAHDELHRGLDALPGDYQVMIKVSIPEKADLYLDLIRYSRVQRVVVLSGGYPCDTACQRLAKNHGMIVSFSCALLQDLRYTMTDAEFDAVPTKFIEQIFRAST</sequence>
<evidence type="ECO:0000313" key="1">
    <source>
        <dbReference type="EMBL" id="GCE85329.1"/>
    </source>
</evidence>